<dbReference type="Pfam" id="PF00440">
    <property type="entry name" value="TetR_N"/>
    <property type="match status" value="1"/>
</dbReference>
<evidence type="ECO:0000256" key="1">
    <source>
        <dbReference type="ARBA" id="ARBA00023015"/>
    </source>
</evidence>
<sequence>MSVSTPAQERTRRTILDAAVRILTRDLSASLADVAAEAGVGRTTVHRYFPERNDLIVAIAADTRDKLTAAQARARLHEGPTLDALERLCVEFFDLAGQQMLLALDNPVFTTWSGWEDNPTERELRATIDRGRDAGELDAELDTRWIENLIWSFAYIAWISVNDDTGMSRHLTLQNCLRTLRKALAP</sequence>
<evidence type="ECO:0000259" key="5">
    <source>
        <dbReference type="PROSITE" id="PS50977"/>
    </source>
</evidence>
<dbReference type="InterPro" id="IPR036271">
    <property type="entry name" value="Tet_transcr_reg_TetR-rel_C_sf"/>
</dbReference>
<dbReference type="EMBL" id="CP018082">
    <property type="protein sequence ID" value="APE33835.1"/>
    <property type="molecule type" value="Genomic_DNA"/>
</dbReference>
<keyword evidence="1" id="KW-0805">Transcription regulation</keyword>
<evidence type="ECO:0000256" key="4">
    <source>
        <dbReference type="PROSITE-ProRule" id="PRU00335"/>
    </source>
</evidence>
<dbReference type="InterPro" id="IPR009057">
    <property type="entry name" value="Homeodomain-like_sf"/>
</dbReference>
<dbReference type="OrthoDB" id="3869819at2"/>
<evidence type="ECO:0000313" key="7">
    <source>
        <dbReference type="Proteomes" id="UP000183810"/>
    </source>
</evidence>
<dbReference type="SUPFAM" id="SSF48498">
    <property type="entry name" value="Tetracyclin repressor-like, C-terminal domain"/>
    <property type="match status" value="1"/>
</dbReference>
<dbReference type="GO" id="GO:0003700">
    <property type="term" value="F:DNA-binding transcription factor activity"/>
    <property type="evidence" value="ECO:0007669"/>
    <property type="project" value="TreeGrafter"/>
</dbReference>
<organism evidence="6 7">
    <name type="scientific">Nocardia mangyaensis</name>
    <dbReference type="NCBI Taxonomy" id="2213200"/>
    <lineage>
        <taxon>Bacteria</taxon>
        <taxon>Bacillati</taxon>
        <taxon>Actinomycetota</taxon>
        <taxon>Actinomycetes</taxon>
        <taxon>Mycobacteriales</taxon>
        <taxon>Nocardiaceae</taxon>
        <taxon>Nocardia</taxon>
    </lineage>
</organism>
<keyword evidence="2 4" id="KW-0238">DNA-binding</keyword>
<evidence type="ECO:0000256" key="2">
    <source>
        <dbReference type="ARBA" id="ARBA00023125"/>
    </source>
</evidence>
<dbReference type="SUPFAM" id="SSF46689">
    <property type="entry name" value="Homeodomain-like"/>
    <property type="match status" value="1"/>
</dbReference>
<dbReference type="InterPro" id="IPR001647">
    <property type="entry name" value="HTH_TetR"/>
</dbReference>
<evidence type="ECO:0000313" key="6">
    <source>
        <dbReference type="EMBL" id="APE33835.1"/>
    </source>
</evidence>
<accession>A0A1J0VP72</accession>
<reference evidence="6" key="1">
    <citation type="submission" date="2016-11" db="EMBL/GenBank/DDBJ databases">
        <authorList>
            <person name="Jaros S."/>
            <person name="Januszkiewicz K."/>
            <person name="Wedrychowicz H."/>
        </authorList>
    </citation>
    <scope>NUCLEOTIDE SEQUENCE [LARGE SCALE GENOMIC DNA]</scope>
    <source>
        <strain evidence="6">Y48</strain>
    </source>
</reference>
<dbReference type="RefSeq" id="WP_071927017.1">
    <property type="nucleotide sequence ID" value="NZ_CP018082.1"/>
</dbReference>
<keyword evidence="7" id="KW-1185">Reference proteome</keyword>
<proteinExistence type="predicted"/>
<dbReference type="InterPro" id="IPR050109">
    <property type="entry name" value="HTH-type_TetR-like_transc_reg"/>
</dbReference>
<dbReference type="Proteomes" id="UP000183810">
    <property type="component" value="Chromosome"/>
</dbReference>
<keyword evidence="3" id="KW-0804">Transcription</keyword>
<dbReference type="AlphaFoldDB" id="A0A1J0VP72"/>
<name>A0A1J0VP72_9NOCA</name>
<dbReference type="Gene3D" id="1.10.357.10">
    <property type="entry name" value="Tetracycline Repressor, domain 2"/>
    <property type="match status" value="1"/>
</dbReference>
<dbReference type="PROSITE" id="PS50977">
    <property type="entry name" value="HTH_TETR_2"/>
    <property type="match status" value="1"/>
</dbReference>
<dbReference type="PANTHER" id="PTHR30055">
    <property type="entry name" value="HTH-TYPE TRANSCRIPTIONAL REGULATOR RUTR"/>
    <property type="match status" value="1"/>
</dbReference>
<dbReference type="KEGG" id="nsl:BOX37_07475"/>
<protein>
    <recommendedName>
        <fullName evidence="5">HTH tetR-type domain-containing protein</fullName>
    </recommendedName>
</protein>
<evidence type="ECO:0000256" key="3">
    <source>
        <dbReference type="ARBA" id="ARBA00023163"/>
    </source>
</evidence>
<dbReference type="PANTHER" id="PTHR30055:SF234">
    <property type="entry name" value="HTH-TYPE TRANSCRIPTIONAL REGULATOR BETI"/>
    <property type="match status" value="1"/>
</dbReference>
<dbReference type="GO" id="GO:0000976">
    <property type="term" value="F:transcription cis-regulatory region binding"/>
    <property type="evidence" value="ECO:0007669"/>
    <property type="project" value="TreeGrafter"/>
</dbReference>
<feature type="DNA-binding region" description="H-T-H motif" evidence="4">
    <location>
        <begin position="30"/>
        <end position="49"/>
    </location>
</feature>
<feature type="domain" description="HTH tetR-type" evidence="5">
    <location>
        <begin position="9"/>
        <end position="67"/>
    </location>
</feature>
<gene>
    <name evidence="6" type="ORF">BOX37_07475</name>
</gene>